<dbReference type="PROSITE" id="PS50104">
    <property type="entry name" value="TIR"/>
    <property type="match status" value="1"/>
</dbReference>
<dbReference type="InterPro" id="IPR032675">
    <property type="entry name" value="LRR_dom_sf"/>
</dbReference>
<dbReference type="InterPro" id="IPR044974">
    <property type="entry name" value="Disease_R_plants"/>
</dbReference>
<dbReference type="Gene3D" id="3.40.50.300">
    <property type="entry name" value="P-loop containing nucleotide triphosphate hydrolases"/>
    <property type="match status" value="1"/>
</dbReference>
<evidence type="ECO:0000313" key="8">
    <source>
        <dbReference type="Proteomes" id="UP000594261"/>
    </source>
</evidence>
<dbReference type="Pfam" id="PF23598">
    <property type="entry name" value="LRR_14"/>
    <property type="match status" value="1"/>
</dbReference>
<reference evidence="7" key="2">
    <citation type="submission" date="2021-01" db="UniProtKB">
        <authorList>
            <consortium name="EnsemblPlants"/>
        </authorList>
    </citation>
    <scope>IDENTIFICATION</scope>
</reference>
<dbReference type="SMART" id="SM00255">
    <property type="entry name" value="TIR"/>
    <property type="match status" value="1"/>
</dbReference>
<dbReference type="GO" id="GO:0006952">
    <property type="term" value="P:defense response"/>
    <property type="evidence" value="ECO:0007669"/>
    <property type="project" value="UniProtKB-KW"/>
</dbReference>
<feature type="domain" description="TIR" evidence="6">
    <location>
        <begin position="18"/>
        <end position="153"/>
    </location>
</feature>
<dbReference type="InterPro" id="IPR000157">
    <property type="entry name" value="TIR_dom"/>
</dbReference>
<dbReference type="GO" id="GO:0043531">
    <property type="term" value="F:ADP binding"/>
    <property type="evidence" value="ECO:0007669"/>
    <property type="project" value="InterPro"/>
</dbReference>
<dbReference type="InterPro" id="IPR055414">
    <property type="entry name" value="LRR_R13L4/SHOC2-like"/>
</dbReference>
<dbReference type="SUPFAM" id="SSF52540">
    <property type="entry name" value="P-loop containing nucleoside triphosphate hydrolases"/>
    <property type="match status" value="1"/>
</dbReference>
<dbReference type="Gene3D" id="3.40.50.10140">
    <property type="entry name" value="Toll/interleukin-1 receptor homology (TIR) domain"/>
    <property type="match status" value="1"/>
</dbReference>
<keyword evidence="8" id="KW-1185">Reference proteome</keyword>
<dbReference type="InterPro" id="IPR003591">
    <property type="entry name" value="Leu-rich_rpt_typical-subtyp"/>
</dbReference>
<protein>
    <recommendedName>
        <fullName evidence="6">TIR domain-containing protein</fullName>
    </recommendedName>
</protein>
<dbReference type="Gramene" id="QL03p067966:mrna">
    <property type="protein sequence ID" value="QL03p067966:mrna"/>
    <property type="gene ID" value="QL03p067966"/>
</dbReference>
<dbReference type="GO" id="GO:0051707">
    <property type="term" value="P:response to other organism"/>
    <property type="evidence" value="ECO:0007669"/>
    <property type="project" value="UniProtKB-ARBA"/>
</dbReference>
<keyword evidence="1" id="KW-0433">Leucine-rich repeat</keyword>
<dbReference type="Pfam" id="PF23282">
    <property type="entry name" value="WHD_ROQ1"/>
    <property type="match status" value="1"/>
</dbReference>
<evidence type="ECO:0000259" key="6">
    <source>
        <dbReference type="PROSITE" id="PS50104"/>
    </source>
</evidence>
<dbReference type="InParanoid" id="A0A7N2LC62"/>
<evidence type="ECO:0000256" key="1">
    <source>
        <dbReference type="ARBA" id="ARBA00022614"/>
    </source>
</evidence>
<dbReference type="InterPro" id="IPR003593">
    <property type="entry name" value="AAA+_ATPase"/>
</dbReference>
<feature type="compositionally biased region" description="Low complexity" evidence="5">
    <location>
        <begin position="243"/>
        <end position="267"/>
    </location>
</feature>
<keyword evidence="3" id="KW-0611">Plant defense</keyword>
<evidence type="ECO:0000256" key="4">
    <source>
        <dbReference type="ARBA" id="ARBA00023027"/>
    </source>
</evidence>
<dbReference type="SMART" id="SM00369">
    <property type="entry name" value="LRR_TYP"/>
    <property type="match status" value="7"/>
</dbReference>
<dbReference type="SUPFAM" id="SSF52058">
    <property type="entry name" value="L domain-like"/>
    <property type="match status" value="2"/>
</dbReference>
<dbReference type="EMBL" id="LRBV02000003">
    <property type="status" value="NOT_ANNOTATED_CDS"/>
    <property type="molecule type" value="Genomic_DNA"/>
</dbReference>
<dbReference type="Pfam" id="PF00931">
    <property type="entry name" value="NB-ARC"/>
    <property type="match status" value="1"/>
</dbReference>
<accession>A0A7N2LC62</accession>
<dbReference type="SUPFAM" id="SSF52200">
    <property type="entry name" value="Toll/Interleukin receptor TIR domain"/>
    <property type="match status" value="1"/>
</dbReference>
<evidence type="ECO:0000313" key="7">
    <source>
        <dbReference type="EnsemblPlants" id="QL03p067966:mrna"/>
    </source>
</evidence>
<evidence type="ECO:0000256" key="5">
    <source>
        <dbReference type="SAM" id="MobiDB-lite"/>
    </source>
</evidence>
<dbReference type="PANTHER" id="PTHR11017">
    <property type="entry name" value="LEUCINE-RICH REPEAT-CONTAINING PROTEIN"/>
    <property type="match status" value="1"/>
</dbReference>
<keyword evidence="4" id="KW-0520">NAD</keyword>
<dbReference type="FunFam" id="3.40.50.10140:FF:000007">
    <property type="entry name" value="Disease resistance protein (TIR-NBS-LRR class)"/>
    <property type="match status" value="1"/>
</dbReference>
<dbReference type="InterPro" id="IPR035897">
    <property type="entry name" value="Toll_tir_struct_dom_sf"/>
</dbReference>
<dbReference type="PANTHER" id="PTHR11017:SF385">
    <property type="entry name" value="DISEASE RESISTANCE PROTEIN (TIR-NBS-LRR CLASS)-RELATED"/>
    <property type="match status" value="1"/>
</dbReference>
<dbReference type="EnsemblPlants" id="QL03p067966:mrna">
    <property type="protein sequence ID" value="QL03p067966:mrna"/>
    <property type="gene ID" value="QL03p067966"/>
</dbReference>
<dbReference type="SMART" id="SM00382">
    <property type="entry name" value="AAA"/>
    <property type="match status" value="1"/>
</dbReference>
<dbReference type="InterPro" id="IPR027417">
    <property type="entry name" value="P-loop_NTPase"/>
</dbReference>
<proteinExistence type="predicted"/>
<organism evidence="7 8">
    <name type="scientific">Quercus lobata</name>
    <name type="common">Valley oak</name>
    <dbReference type="NCBI Taxonomy" id="97700"/>
    <lineage>
        <taxon>Eukaryota</taxon>
        <taxon>Viridiplantae</taxon>
        <taxon>Streptophyta</taxon>
        <taxon>Embryophyta</taxon>
        <taxon>Tracheophyta</taxon>
        <taxon>Spermatophyta</taxon>
        <taxon>Magnoliopsida</taxon>
        <taxon>eudicotyledons</taxon>
        <taxon>Gunneridae</taxon>
        <taxon>Pentapetalae</taxon>
        <taxon>rosids</taxon>
        <taxon>fabids</taxon>
        <taxon>Fagales</taxon>
        <taxon>Fagaceae</taxon>
        <taxon>Quercus</taxon>
    </lineage>
</organism>
<dbReference type="GO" id="GO:0007165">
    <property type="term" value="P:signal transduction"/>
    <property type="evidence" value="ECO:0007669"/>
    <property type="project" value="InterPro"/>
</dbReference>
<name>A0A7N2LC62_QUELO</name>
<dbReference type="OMA" id="CAYLTKI"/>
<dbReference type="Gene3D" id="1.10.8.430">
    <property type="entry name" value="Helical domain of apoptotic protease-activating factors"/>
    <property type="match status" value="1"/>
</dbReference>
<dbReference type="Gene3D" id="3.80.10.10">
    <property type="entry name" value="Ribonuclease Inhibitor"/>
    <property type="match status" value="4"/>
</dbReference>
<reference evidence="7 8" key="1">
    <citation type="journal article" date="2016" name="G3 (Bethesda)">
        <title>First Draft Assembly and Annotation of the Genome of a California Endemic Oak Quercus lobata Nee (Fagaceae).</title>
        <authorList>
            <person name="Sork V.L."/>
            <person name="Fitz-Gibbon S.T."/>
            <person name="Puiu D."/>
            <person name="Crepeau M."/>
            <person name="Gugger P.F."/>
            <person name="Sherman R."/>
            <person name="Stevens K."/>
            <person name="Langley C.H."/>
            <person name="Pellegrini M."/>
            <person name="Salzberg S.L."/>
        </authorList>
    </citation>
    <scope>NUCLEOTIDE SEQUENCE [LARGE SCALE GENOMIC DNA]</scope>
    <source>
        <strain evidence="7 8">cv. SW786</strain>
    </source>
</reference>
<feature type="region of interest" description="Disordered" evidence="5">
    <location>
        <begin position="233"/>
        <end position="280"/>
    </location>
</feature>
<dbReference type="InterPro" id="IPR042197">
    <property type="entry name" value="Apaf_helical"/>
</dbReference>
<dbReference type="InterPro" id="IPR058192">
    <property type="entry name" value="WHD_ROQ1-like"/>
</dbReference>
<dbReference type="InterPro" id="IPR002182">
    <property type="entry name" value="NB-ARC"/>
</dbReference>
<dbReference type="Proteomes" id="UP000594261">
    <property type="component" value="Chromosome 3"/>
</dbReference>
<dbReference type="Pfam" id="PF01582">
    <property type="entry name" value="TIR"/>
    <property type="match status" value="1"/>
</dbReference>
<evidence type="ECO:0000256" key="2">
    <source>
        <dbReference type="ARBA" id="ARBA00022737"/>
    </source>
</evidence>
<evidence type="ECO:0000256" key="3">
    <source>
        <dbReference type="ARBA" id="ARBA00022821"/>
    </source>
</evidence>
<dbReference type="PRINTS" id="PR00364">
    <property type="entry name" value="DISEASERSIST"/>
</dbReference>
<sequence>MEDQNDDDAISSSEVSRLRWHVFLSFRGEDTRDPFINNLYTSLHNKGIRAFRDEDGLRRGDEIAPTLLDAIEESAASIVIISQNYASSSWCLEELSKICECKRLILPVFYQVDPSDVRKQRGPFFGKHFREHEEKGTEKEKLMKWRKAMETAGGKAGLVFKDKDIDRPEFEPRASPCIFLGYPYNIKDSTQPRLPHSIPIPTSTFSFQDYSPAIPLSLNPVSSTPITSNVVPTSTNVSPITQAPPASDAPSAPATPSEPAAPPTLATPEPPEPLNPPLRRSIRNIHKPSYLKSYQFNQYQPSSLFPMDSFMFIGSNEEQAKLIQRLVKRVLEELNSTPLNVAPYTVGLESRIEELMSLLDVRSNGVQVLGLYGVGGVGKTTLAKALHNKLVGSFQYLVFMKNDRENSEDEDLVYLQNKLINHISPGKPPVYEVSSGISAIKDEVYEKRVLIIMDDIHNVRQLEVLIGRRDWFSEGSRIIITTRNRDVLPDHLVNGFYEVRELAFTEALQLFSHHALRREKPTERFMNLSKQMVSLTGGLPLALEVFGSFLFERWRIEEWKDALQKLKRIRPRNLQDVLKISYDGLDVQEQRIFLDIACLFIKMEIKREDILDALKGCGFRAEIAVTVLRARSLIKIFEDNSLWMHDQIRDMGRQIVLDESPVDPGMRSRLWDRDEIMSVLKGEKGTRCIEGIVLDFEGRPIVQDPSGERISRENLQRRPNLTSALTYMKEWCKKFLQDNAENERKVVLHTKSFESMVNLRLLQINHVRLEGKYKYLPAGLKWLQWKECPLKTLPSEFFPRELAVLDLSRSGIEKVWGSCTSKVAENLMVMNLSRCYNLAAIPDLSGNHALEKLILVGCKKLTKIHESLGNMSTLLHLNLRECSNLIKFPTDISGLQNLEILVLSDCSKLKELPMNIGSMKSLKELLVDNTAIAKLPESIFRLTKLEKIDLNHCQLLRRLPNCTGKLSSLKELSLNNSAIEEIPDSVGSLSNLEILSLMWCGSLTAIPDSVGSLISLTQLLLNGSAIKELPISIGSLSYLKELSVGNCKDLSKLPDSIEGLASMVELQLDRTPITHLPDQVGALKMLRKLEIRNCKDLRFLPESIGSMLALTTLNFVGANISELPESIGMLENLNILRLNKCTQLCKLPSSIGNLKSLHHLWMEETAVTDLPESFGMLSSLMILKMAKKPYIELSGNGMPNSIEFPTSFSNLCSLVELNARAWKLCGKIPNDFAKLSSLESLNLGYNNFFSLPSSLSGLFNLKKLLLPDCKELKSLPPLPSNLEEVNVANCTALESVSDLSNLERLQELNLANCEKVVDIPGLECLQSLTRLHMCGCKACSSMVKRRLSKICLRNIRTLSMPGTKIPDWFSREGVRFSEHKNREIKGVIICVVVSLDLQIPDELRDQLPIIAGIKANLVKMNKPLFTTMLELKGVPKTHEDHLYLCRFPDCHPIVSKLKDGYEINVIEHDPPMIKGLKLKRSGIYLVFEGDDDYEGDEESLDESQLSISEKLSKFFSCLEEEDHTSQSDCVVESQVQAIEEEEEEREISEPVWWDFLRPLHRCFCL</sequence>
<dbReference type="FunCoup" id="A0A7N2LC62">
    <property type="interactions" value="107"/>
</dbReference>
<keyword evidence="2" id="KW-0677">Repeat</keyword>